<protein>
    <submittedName>
        <fullName evidence="1">Uncharacterized protein</fullName>
    </submittedName>
</protein>
<evidence type="ECO:0000313" key="1">
    <source>
        <dbReference type="EMBL" id="VWD02362.1"/>
    </source>
</evidence>
<gene>
    <name evidence="1" type="ORF">BLA18109_04662</name>
</gene>
<dbReference type="AlphaFoldDB" id="A0A6P2WZU9"/>
<dbReference type="EMBL" id="CABVQH010000016">
    <property type="protein sequence ID" value="VWD02362.1"/>
    <property type="molecule type" value="Genomic_DNA"/>
</dbReference>
<organism evidence="1 2">
    <name type="scientific">Burkholderia lata (strain ATCC 17760 / DSM 23089 / LMG 22485 / NCIMB 9086 / R18194 / 383)</name>
    <dbReference type="NCBI Taxonomy" id="482957"/>
    <lineage>
        <taxon>Bacteria</taxon>
        <taxon>Pseudomonadati</taxon>
        <taxon>Pseudomonadota</taxon>
        <taxon>Betaproteobacteria</taxon>
        <taxon>Burkholderiales</taxon>
        <taxon>Burkholderiaceae</taxon>
        <taxon>Burkholderia</taxon>
        <taxon>Burkholderia cepacia complex</taxon>
    </lineage>
</organism>
<accession>A0A6P2WZU9</accession>
<sequence>MTARFGCLLAFREGRCHRSGVGDATAEPAEPFPVARFAAQATAVKAAA</sequence>
<dbReference type="Proteomes" id="UP000494260">
    <property type="component" value="Unassembled WGS sequence"/>
</dbReference>
<evidence type="ECO:0000313" key="2">
    <source>
        <dbReference type="Proteomes" id="UP000494260"/>
    </source>
</evidence>
<proteinExistence type="predicted"/>
<name>A0A6P2WZU9_BURL3</name>
<reference evidence="1 2" key="1">
    <citation type="submission" date="2019-09" db="EMBL/GenBank/DDBJ databases">
        <authorList>
            <person name="Depoorter E."/>
        </authorList>
    </citation>
    <scope>NUCLEOTIDE SEQUENCE [LARGE SCALE GENOMIC DNA]</scope>
    <source>
        <strain evidence="1">R-18109</strain>
    </source>
</reference>
<dbReference type="RefSeq" id="WP_174952681.1">
    <property type="nucleotide sequence ID" value="NZ_CABVQH010000016.1"/>
</dbReference>